<comment type="caution">
    <text evidence="16">The sequence shown here is derived from an EMBL/GenBank/DDBJ whole genome shotgun (WGS) entry which is preliminary data.</text>
</comment>
<keyword evidence="4" id="KW-0997">Cell inner membrane</keyword>
<keyword evidence="3" id="KW-1003">Cell membrane</keyword>
<dbReference type="SUPFAM" id="SSF56601">
    <property type="entry name" value="beta-lactamase/transpeptidase-like"/>
    <property type="match status" value="1"/>
</dbReference>
<evidence type="ECO:0000256" key="13">
    <source>
        <dbReference type="SAM" id="Phobius"/>
    </source>
</evidence>
<dbReference type="GO" id="GO:0006508">
    <property type="term" value="P:proteolysis"/>
    <property type="evidence" value="ECO:0007669"/>
    <property type="project" value="UniProtKB-KW"/>
</dbReference>
<protein>
    <submittedName>
        <fullName evidence="16">Penicillin-binding protein 2</fullName>
    </submittedName>
</protein>
<dbReference type="PANTHER" id="PTHR30627">
    <property type="entry name" value="PEPTIDOGLYCAN D,D-TRANSPEPTIDASE"/>
    <property type="match status" value="1"/>
</dbReference>
<dbReference type="GO" id="GO:0009002">
    <property type="term" value="F:serine-type D-Ala-D-Ala carboxypeptidase activity"/>
    <property type="evidence" value="ECO:0007669"/>
    <property type="project" value="InterPro"/>
</dbReference>
<evidence type="ECO:0000256" key="9">
    <source>
        <dbReference type="ARBA" id="ARBA00022984"/>
    </source>
</evidence>
<dbReference type="Gene3D" id="3.90.1310.10">
    <property type="entry name" value="Penicillin-binding protein 2a (Domain 2)"/>
    <property type="match status" value="1"/>
</dbReference>
<evidence type="ECO:0000256" key="8">
    <source>
        <dbReference type="ARBA" id="ARBA00022960"/>
    </source>
</evidence>
<dbReference type="Proteomes" id="UP000178170">
    <property type="component" value="Unassembled WGS sequence"/>
</dbReference>
<evidence type="ECO:0000259" key="14">
    <source>
        <dbReference type="Pfam" id="PF00905"/>
    </source>
</evidence>
<dbReference type="InterPro" id="IPR050515">
    <property type="entry name" value="Beta-lactam/transpept"/>
</dbReference>
<keyword evidence="9" id="KW-0573">Peptidoglycan synthesis</keyword>
<keyword evidence="12" id="KW-0961">Cell wall biogenesis/degradation</keyword>
<reference evidence="16 17" key="1">
    <citation type="journal article" date="2016" name="Nat. Commun.">
        <title>Thousands of microbial genomes shed light on interconnected biogeochemical processes in an aquifer system.</title>
        <authorList>
            <person name="Anantharaman K."/>
            <person name="Brown C.T."/>
            <person name="Hug L.A."/>
            <person name="Sharon I."/>
            <person name="Castelle C.J."/>
            <person name="Probst A.J."/>
            <person name="Thomas B.C."/>
            <person name="Singh A."/>
            <person name="Wilkins M.J."/>
            <person name="Karaoz U."/>
            <person name="Brodie E.L."/>
            <person name="Williams K.H."/>
            <person name="Hubbard S.S."/>
            <person name="Banfield J.F."/>
        </authorList>
    </citation>
    <scope>NUCLEOTIDE SEQUENCE [LARGE SCALE GENOMIC DNA]</scope>
</reference>
<name>A0A1G2QVI6_9BACT</name>
<dbReference type="GO" id="GO:0009252">
    <property type="term" value="P:peptidoglycan biosynthetic process"/>
    <property type="evidence" value="ECO:0007669"/>
    <property type="project" value="UniProtKB-KW"/>
</dbReference>
<evidence type="ECO:0000256" key="12">
    <source>
        <dbReference type="ARBA" id="ARBA00023316"/>
    </source>
</evidence>
<keyword evidence="7" id="KW-0378">Hydrolase</keyword>
<dbReference type="InterPro" id="IPR012338">
    <property type="entry name" value="Beta-lactam/transpept-like"/>
</dbReference>
<evidence type="ECO:0000256" key="3">
    <source>
        <dbReference type="ARBA" id="ARBA00022475"/>
    </source>
</evidence>
<feature type="domain" description="Penicillin-binding protein dimerisation" evidence="15">
    <location>
        <begin position="101"/>
        <end position="268"/>
    </location>
</feature>
<dbReference type="Gene3D" id="3.40.710.10">
    <property type="entry name" value="DD-peptidase/beta-lactamase superfamily"/>
    <property type="match status" value="1"/>
</dbReference>
<evidence type="ECO:0000313" key="16">
    <source>
        <dbReference type="EMBL" id="OHA64586.1"/>
    </source>
</evidence>
<dbReference type="GO" id="GO:0008658">
    <property type="term" value="F:penicillin binding"/>
    <property type="evidence" value="ECO:0007669"/>
    <property type="project" value="InterPro"/>
</dbReference>
<dbReference type="Pfam" id="PF00905">
    <property type="entry name" value="Transpeptidase"/>
    <property type="match status" value="1"/>
</dbReference>
<dbReference type="NCBIfam" id="TIGR03423">
    <property type="entry name" value="pbp2_mrdA"/>
    <property type="match status" value="1"/>
</dbReference>
<evidence type="ECO:0000259" key="15">
    <source>
        <dbReference type="Pfam" id="PF03717"/>
    </source>
</evidence>
<organism evidence="16 17">
    <name type="scientific">Candidatus Wildermuthbacteria bacterium RIFCSPHIGHO2_01_FULL_48_27b</name>
    <dbReference type="NCBI Taxonomy" id="1802447"/>
    <lineage>
        <taxon>Bacteria</taxon>
        <taxon>Candidatus Wildermuthiibacteriota</taxon>
    </lineage>
</organism>
<evidence type="ECO:0000256" key="4">
    <source>
        <dbReference type="ARBA" id="ARBA00022519"/>
    </source>
</evidence>
<proteinExistence type="predicted"/>
<dbReference type="GO" id="GO:0008360">
    <property type="term" value="P:regulation of cell shape"/>
    <property type="evidence" value="ECO:0007669"/>
    <property type="project" value="UniProtKB-KW"/>
</dbReference>
<dbReference type="SUPFAM" id="SSF56519">
    <property type="entry name" value="Penicillin binding protein dimerisation domain"/>
    <property type="match status" value="1"/>
</dbReference>
<dbReference type="InterPro" id="IPR036138">
    <property type="entry name" value="PBP_dimer_sf"/>
</dbReference>
<feature type="domain" description="Penicillin-binding protein transpeptidase" evidence="14">
    <location>
        <begin position="311"/>
        <end position="643"/>
    </location>
</feature>
<evidence type="ECO:0000256" key="5">
    <source>
        <dbReference type="ARBA" id="ARBA00022670"/>
    </source>
</evidence>
<dbReference type="AlphaFoldDB" id="A0A1G2QVI6"/>
<evidence type="ECO:0000313" key="17">
    <source>
        <dbReference type="Proteomes" id="UP000178170"/>
    </source>
</evidence>
<dbReference type="PANTHER" id="PTHR30627:SF2">
    <property type="entry name" value="PEPTIDOGLYCAN D,D-TRANSPEPTIDASE MRDA"/>
    <property type="match status" value="1"/>
</dbReference>
<gene>
    <name evidence="16" type="ORF">A2843_02245</name>
</gene>
<dbReference type="GO" id="GO:0005886">
    <property type="term" value="C:plasma membrane"/>
    <property type="evidence" value="ECO:0007669"/>
    <property type="project" value="UniProtKB-SubCell"/>
</dbReference>
<evidence type="ECO:0000256" key="1">
    <source>
        <dbReference type="ARBA" id="ARBA00004167"/>
    </source>
</evidence>
<evidence type="ECO:0000256" key="6">
    <source>
        <dbReference type="ARBA" id="ARBA00022692"/>
    </source>
</evidence>
<comment type="subcellular location">
    <subcellularLocation>
        <location evidence="2">Cell membrane</location>
    </subcellularLocation>
    <subcellularLocation>
        <location evidence="1">Membrane</location>
        <topology evidence="1">Single-pass membrane protein</topology>
    </subcellularLocation>
</comment>
<keyword evidence="11 13" id="KW-0472">Membrane</keyword>
<dbReference type="GO" id="GO:0071555">
    <property type="term" value="P:cell wall organization"/>
    <property type="evidence" value="ECO:0007669"/>
    <property type="project" value="UniProtKB-KW"/>
</dbReference>
<feature type="transmembrane region" description="Helical" evidence="13">
    <location>
        <begin position="55"/>
        <end position="73"/>
    </location>
</feature>
<keyword evidence="10 13" id="KW-1133">Transmembrane helix</keyword>
<dbReference type="EMBL" id="MHTS01000011">
    <property type="protein sequence ID" value="OHA64586.1"/>
    <property type="molecule type" value="Genomic_DNA"/>
</dbReference>
<dbReference type="Pfam" id="PF03717">
    <property type="entry name" value="PBP_dimer"/>
    <property type="match status" value="1"/>
</dbReference>
<evidence type="ECO:0000256" key="10">
    <source>
        <dbReference type="ARBA" id="ARBA00022989"/>
    </source>
</evidence>
<accession>A0A1G2QVI6</accession>
<dbReference type="GO" id="GO:0071972">
    <property type="term" value="F:peptidoglycan L,D-transpeptidase activity"/>
    <property type="evidence" value="ECO:0007669"/>
    <property type="project" value="TreeGrafter"/>
</dbReference>
<evidence type="ECO:0000256" key="2">
    <source>
        <dbReference type="ARBA" id="ARBA00004236"/>
    </source>
</evidence>
<keyword evidence="5" id="KW-0645">Protease</keyword>
<dbReference type="InterPro" id="IPR005311">
    <property type="entry name" value="PBP_dimer"/>
</dbReference>
<sequence>MSGFPFLKNFRGLRVKRSRGDFELQDVFLDKFVAEQEMASGMYGEQKLEVPLSQWLLWALYASFLVLFLVLFARTFQLQAFAGEELQRRAQENTIRSQPLDSDRGVIYDVNGKQLVFNKPSFDFVCDKRDLPPERSDKERILRQSADILGIPFSDLRAEFDKTTNPKFLIAQNLSHDQLIMLETKLEELVGCDIERNTIREYVADPTFAHVLGYTAKISADELKQYPEYAITDQIGKTGIERSYEAELRGVPGRKLTEKDALGLVVKEKGEIPSQSGNSVVLWLDFELQEKVGEALGRTLERIGAQKAAGIALDPKTGGVLSLVSIPGFDSNLFSRGISHTQYAEITSDPLNPLFNRAIAGNYPTGSTIKPFIAAGALEEHIIDPEKKIFTKGYIEIPHAYDPEIVYRFNDWKDHGWVDMRDALAVSSNVYFYTIGGGFEDQEGLGPRRLKEYLTKFGLGAKTGIDLSGEAKGLIPDPEWKMQAKDEGWWDGDTYNLSIGQGNLLATPLQVASAFTAIANGGALYKPQMVKEIIDKEGTRETFPQVVREHIMEQENLEVVRDGMRQAVKWGSAVILNQMPVSSGAKTGTAQTGRKNEEGLDYLYSWVVVFAPYENPEIVLVVMVEDAKEGSLAVLPVAKEVLEWYFTR</sequence>
<evidence type="ECO:0000256" key="11">
    <source>
        <dbReference type="ARBA" id="ARBA00023136"/>
    </source>
</evidence>
<evidence type="ECO:0000256" key="7">
    <source>
        <dbReference type="ARBA" id="ARBA00022801"/>
    </source>
</evidence>
<keyword evidence="6 13" id="KW-0812">Transmembrane</keyword>
<dbReference type="InterPro" id="IPR017790">
    <property type="entry name" value="Penicillin-binding_protein_2"/>
</dbReference>
<dbReference type="InterPro" id="IPR001460">
    <property type="entry name" value="PCN-bd_Tpept"/>
</dbReference>
<keyword evidence="8" id="KW-0133">Cell shape</keyword>